<dbReference type="GO" id="GO:0004817">
    <property type="term" value="F:cysteine-tRNA ligase activity"/>
    <property type="evidence" value="ECO:0007669"/>
    <property type="project" value="TreeGrafter"/>
</dbReference>
<dbReference type="PRINTS" id="PR00983">
    <property type="entry name" value="TRNASYNTHCYS"/>
</dbReference>
<evidence type="ECO:0000256" key="3">
    <source>
        <dbReference type="ARBA" id="ARBA00022840"/>
    </source>
</evidence>
<organism evidence="5">
    <name type="scientific">marine sediment metagenome</name>
    <dbReference type="NCBI Taxonomy" id="412755"/>
    <lineage>
        <taxon>unclassified sequences</taxon>
        <taxon>metagenomes</taxon>
        <taxon>ecological metagenomes</taxon>
    </lineage>
</organism>
<gene>
    <name evidence="5" type="ORF">S12H4_15270</name>
</gene>
<evidence type="ECO:0000313" key="5">
    <source>
        <dbReference type="EMBL" id="GAI86673.1"/>
    </source>
</evidence>
<dbReference type="GO" id="GO:0005524">
    <property type="term" value="F:ATP binding"/>
    <property type="evidence" value="ECO:0007669"/>
    <property type="project" value="UniProtKB-KW"/>
</dbReference>
<comment type="caution">
    <text evidence="5">The sequence shown here is derived from an EMBL/GenBank/DDBJ whole genome shotgun (WGS) entry which is preliminary data.</text>
</comment>
<evidence type="ECO:0000259" key="4">
    <source>
        <dbReference type="Pfam" id="PF01406"/>
    </source>
</evidence>
<accession>X1S1B3</accession>
<keyword evidence="1" id="KW-0436">Ligase</keyword>
<feature type="non-terminal residue" evidence="5">
    <location>
        <position position="252"/>
    </location>
</feature>
<protein>
    <recommendedName>
        <fullName evidence="4">tRNA synthetases class I catalytic domain-containing protein</fullName>
    </recommendedName>
</protein>
<keyword evidence="2" id="KW-0547">Nucleotide-binding</keyword>
<dbReference type="PANTHER" id="PTHR10890">
    <property type="entry name" value="CYSTEINYL-TRNA SYNTHETASE"/>
    <property type="match status" value="1"/>
</dbReference>
<dbReference type="SUPFAM" id="SSF52374">
    <property type="entry name" value="Nucleotidylyl transferase"/>
    <property type="match status" value="1"/>
</dbReference>
<dbReference type="AlphaFoldDB" id="X1S1B3"/>
<dbReference type="PANTHER" id="PTHR10890:SF3">
    <property type="entry name" value="CYSTEINE--TRNA LIGASE, CYTOPLASMIC"/>
    <property type="match status" value="1"/>
</dbReference>
<dbReference type="InterPro" id="IPR024909">
    <property type="entry name" value="Cys-tRNA/MSH_ligase"/>
</dbReference>
<dbReference type="EMBL" id="BARW01007322">
    <property type="protein sequence ID" value="GAI86673.1"/>
    <property type="molecule type" value="Genomic_DNA"/>
</dbReference>
<evidence type="ECO:0000256" key="2">
    <source>
        <dbReference type="ARBA" id="ARBA00022741"/>
    </source>
</evidence>
<proteinExistence type="predicted"/>
<dbReference type="InterPro" id="IPR032678">
    <property type="entry name" value="tRNA-synt_1_cat_dom"/>
</dbReference>
<dbReference type="GO" id="GO:0005829">
    <property type="term" value="C:cytosol"/>
    <property type="evidence" value="ECO:0007669"/>
    <property type="project" value="TreeGrafter"/>
</dbReference>
<dbReference type="GO" id="GO:0006423">
    <property type="term" value="P:cysteinyl-tRNA aminoacylation"/>
    <property type="evidence" value="ECO:0007669"/>
    <property type="project" value="TreeGrafter"/>
</dbReference>
<evidence type="ECO:0000256" key="1">
    <source>
        <dbReference type="ARBA" id="ARBA00022598"/>
    </source>
</evidence>
<name>X1S1B3_9ZZZZ</name>
<dbReference type="Gene3D" id="3.40.50.620">
    <property type="entry name" value="HUPs"/>
    <property type="match status" value="1"/>
</dbReference>
<sequence>MPLRFYNTLSRQKEEFVPVKSGKVGMYTCGPTVYDFAHLGNFRAYVVADLIKRHLKYKGFDVKHVMNITDVDDNTIAGSQKVKIPLSQYTRKYKDAFFEDLKALNIELANLYPEATAHINEMVELVKILLEKGHAYKMNNSIYFKIPSYPGYGRLSHMDLKGLKSGARVSADQYDKEEAADFALWKGWDEKDGEVFWEVEIGKGRPGWHVECSAMSMKHLGKHFDIHTGGVDLVFPHHENEIAQSRAATGGK</sequence>
<dbReference type="Pfam" id="PF01406">
    <property type="entry name" value="tRNA-synt_1e"/>
    <property type="match status" value="1"/>
</dbReference>
<dbReference type="InterPro" id="IPR014729">
    <property type="entry name" value="Rossmann-like_a/b/a_fold"/>
</dbReference>
<reference evidence="5" key="1">
    <citation type="journal article" date="2014" name="Front. Microbiol.">
        <title>High frequency of phylogenetically diverse reductive dehalogenase-homologous genes in deep subseafloor sedimentary metagenomes.</title>
        <authorList>
            <person name="Kawai M."/>
            <person name="Futagami T."/>
            <person name="Toyoda A."/>
            <person name="Takaki Y."/>
            <person name="Nishi S."/>
            <person name="Hori S."/>
            <person name="Arai W."/>
            <person name="Tsubouchi T."/>
            <person name="Morono Y."/>
            <person name="Uchiyama I."/>
            <person name="Ito T."/>
            <person name="Fujiyama A."/>
            <person name="Inagaki F."/>
            <person name="Takami H."/>
        </authorList>
    </citation>
    <scope>NUCLEOTIDE SEQUENCE</scope>
    <source>
        <strain evidence="5">Expedition CK06-06</strain>
    </source>
</reference>
<keyword evidence="3" id="KW-0067">ATP-binding</keyword>
<feature type="domain" description="tRNA synthetases class I catalytic" evidence="4">
    <location>
        <begin position="16"/>
        <end position="250"/>
    </location>
</feature>